<accession>A0ABZ3FSX2</accession>
<proteinExistence type="predicted"/>
<dbReference type="RefSeq" id="WP_425309322.1">
    <property type="nucleotide sequence ID" value="NZ_CP154795.1"/>
</dbReference>
<organism evidence="3 4">
    <name type="scientific">Ammonicoccus fulvus</name>
    <dbReference type="NCBI Taxonomy" id="3138240"/>
    <lineage>
        <taxon>Bacteria</taxon>
        <taxon>Bacillati</taxon>
        <taxon>Actinomycetota</taxon>
        <taxon>Actinomycetes</taxon>
        <taxon>Propionibacteriales</taxon>
        <taxon>Propionibacteriaceae</taxon>
        <taxon>Ammonicoccus</taxon>
    </lineage>
</organism>
<dbReference type="InterPro" id="IPR022488">
    <property type="entry name" value="PPK2-related"/>
</dbReference>
<evidence type="ECO:0000256" key="1">
    <source>
        <dbReference type="SAM" id="MobiDB-lite"/>
    </source>
</evidence>
<feature type="domain" description="Polyphosphate kinase-2-related" evidence="2">
    <location>
        <begin position="46"/>
        <end position="264"/>
    </location>
</feature>
<dbReference type="Proteomes" id="UP001442841">
    <property type="component" value="Chromosome"/>
</dbReference>
<name>A0ABZ3FSX2_9ACTN</name>
<evidence type="ECO:0000313" key="3">
    <source>
        <dbReference type="EMBL" id="XAN07864.1"/>
    </source>
</evidence>
<dbReference type="Pfam" id="PF03976">
    <property type="entry name" value="PPK2"/>
    <property type="match status" value="1"/>
</dbReference>
<evidence type="ECO:0000259" key="2">
    <source>
        <dbReference type="Pfam" id="PF03976"/>
    </source>
</evidence>
<dbReference type="PANTHER" id="PTHR34383:SF3">
    <property type="entry name" value="POLYPHOSPHATE:AMP PHOSPHOTRANSFERASE"/>
    <property type="match status" value="1"/>
</dbReference>
<keyword evidence="4" id="KW-1185">Reference proteome</keyword>
<dbReference type="InterPro" id="IPR027417">
    <property type="entry name" value="P-loop_NTPase"/>
</dbReference>
<gene>
    <name evidence="3" type="ORF">AADG42_11290</name>
</gene>
<dbReference type="NCBIfam" id="TIGR03709">
    <property type="entry name" value="PPK2_rel_1"/>
    <property type="match status" value="1"/>
</dbReference>
<dbReference type="SUPFAM" id="SSF52540">
    <property type="entry name" value="P-loop containing nucleoside triphosphate hydrolases"/>
    <property type="match status" value="1"/>
</dbReference>
<keyword evidence="3" id="KW-0418">Kinase</keyword>
<evidence type="ECO:0000313" key="4">
    <source>
        <dbReference type="Proteomes" id="UP001442841"/>
    </source>
</evidence>
<reference evidence="3 4" key="1">
    <citation type="submission" date="2024-04" db="EMBL/GenBank/DDBJ databases">
        <title>Isolation of an actinomycete strain from pig manure.</title>
        <authorList>
            <person name="Gong T."/>
            <person name="Yu Z."/>
            <person name="An M."/>
            <person name="Wei C."/>
            <person name="Yang W."/>
            <person name="Liu L."/>
        </authorList>
    </citation>
    <scope>NUCLEOTIDE SEQUENCE [LARGE SCALE GENOMIC DNA]</scope>
    <source>
        <strain evidence="3 4">ZF39</strain>
    </source>
</reference>
<feature type="region of interest" description="Disordered" evidence="1">
    <location>
        <begin position="19"/>
        <end position="42"/>
    </location>
</feature>
<keyword evidence="3" id="KW-0808">Transferase</keyword>
<sequence>MAKKVKEVSVSDALRVRPGGPVRVADLDPDSAPAFPGNGKKDAPDAMIAMSAELSDLQERLYAAGRDNPDAPRLLLLLQGLDTAGKGGVIRHAVGLVDPQGIEIKAFKVPTEEERAHHYLWRIRNALPTAGMIGIFDRSHYEDVLVVRVDGHIDEAEVAKRFDEINAFEAELAASGTTLIKCFLNVSRDEQQQRLLERLADPEKYWKYNPGDVDTRLNWDAYMEAYGDVLTHTNTDVAPWYAIPADKKWYRNWAVAQLLIEHLRALDLGWPAADFDVEAEIARVRAS</sequence>
<dbReference type="GO" id="GO:0016301">
    <property type="term" value="F:kinase activity"/>
    <property type="evidence" value="ECO:0007669"/>
    <property type="project" value="UniProtKB-KW"/>
</dbReference>
<dbReference type="Gene3D" id="3.40.50.300">
    <property type="entry name" value="P-loop containing nucleotide triphosphate hydrolases"/>
    <property type="match status" value="1"/>
</dbReference>
<dbReference type="EMBL" id="CP154795">
    <property type="protein sequence ID" value="XAN07864.1"/>
    <property type="molecule type" value="Genomic_DNA"/>
</dbReference>
<dbReference type="InterPro" id="IPR022300">
    <property type="entry name" value="PPK2-rel_1"/>
</dbReference>
<dbReference type="PANTHER" id="PTHR34383">
    <property type="entry name" value="POLYPHOSPHATE:AMP PHOSPHOTRANSFERASE-RELATED"/>
    <property type="match status" value="1"/>
</dbReference>
<protein>
    <submittedName>
        <fullName evidence="3">PPK2 family polyphosphate kinase</fullName>
    </submittedName>
</protein>